<protein>
    <submittedName>
        <fullName evidence="2">Uncharacterized protein</fullName>
    </submittedName>
</protein>
<name>A0AAV5SZ20_9BILA</name>
<evidence type="ECO:0000256" key="1">
    <source>
        <dbReference type="SAM" id="Phobius"/>
    </source>
</evidence>
<sequence>SRVFLSFGMATGSKKYENEGIQEINDKLQDSIGAFKSRFNISTDSIARLMDDFRKDAKNIFGLPPILTHNFTSLVDRLMPLRDPFIDLMFIIAILFCLMIMRHMWVAFLECIEGLHAYCFHAPNVIQPGFPMVETGCSNAIPCKSQCAIKMMTNSEPLDCIDDVCDGISPDEILHEIDTLDCMEELPCCPISIEPEIDDPVYRSTEETNTEDAVASHETEQSIIQRNSFRSSRTIGFEHSVQLRNSKRTDHFERTILSN</sequence>
<evidence type="ECO:0000313" key="2">
    <source>
        <dbReference type="EMBL" id="GMS85335.1"/>
    </source>
</evidence>
<organism evidence="2 3">
    <name type="scientific">Pristionchus entomophagus</name>
    <dbReference type="NCBI Taxonomy" id="358040"/>
    <lineage>
        <taxon>Eukaryota</taxon>
        <taxon>Metazoa</taxon>
        <taxon>Ecdysozoa</taxon>
        <taxon>Nematoda</taxon>
        <taxon>Chromadorea</taxon>
        <taxon>Rhabditida</taxon>
        <taxon>Rhabditina</taxon>
        <taxon>Diplogasteromorpha</taxon>
        <taxon>Diplogasteroidea</taxon>
        <taxon>Neodiplogasteridae</taxon>
        <taxon>Pristionchus</taxon>
    </lineage>
</organism>
<keyword evidence="3" id="KW-1185">Reference proteome</keyword>
<proteinExistence type="predicted"/>
<dbReference type="AlphaFoldDB" id="A0AAV5SZ20"/>
<comment type="caution">
    <text evidence="2">The sequence shown here is derived from an EMBL/GenBank/DDBJ whole genome shotgun (WGS) entry which is preliminary data.</text>
</comment>
<keyword evidence="1" id="KW-0472">Membrane</keyword>
<accession>A0AAV5SZ20</accession>
<evidence type="ECO:0000313" key="3">
    <source>
        <dbReference type="Proteomes" id="UP001432027"/>
    </source>
</evidence>
<keyword evidence="1" id="KW-0812">Transmembrane</keyword>
<gene>
    <name evidence="2" type="ORF">PENTCL1PPCAC_7510</name>
</gene>
<dbReference type="Proteomes" id="UP001432027">
    <property type="component" value="Unassembled WGS sequence"/>
</dbReference>
<feature type="non-terminal residue" evidence="2">
    <location>
        <position position="1"/>
    </location>
</feature>
<feature type="transmembrane region" description="Helical" evidence="1">
    <location>
        <begin position="85"/>
        <end position="105"/>
    </location>
</feature>
<dbReference type="EMBL" id="BTSX01000002">
    <property type="protein sequence ID" value="GMS85335.1"/>
    <property type="molecule type" value="Genomic_DNA"/>
</dbReference>
<reference evidence="2" key="1">
    <citation type="submission" date="2023-10" db="EMBL/GenBank/DDBJ databases">
        <title>Genome assembly of Pristionchus species.</title>
        <authorList>
            <person name="Yoshida K."/>
            <person name="Sommer R.J."/>
        </authorList>
    </citation>
    <scope>NUCLEOTIDE SEQUENCE</scope>
    <source>
        <strain evidence="2">RS0144</strain>
    </source>
</reference>
<keyword evidence="1" id="KW-1133">Transmembrane helix</keyword>